<evidence type="ECO:0000313" key="9">
    <source>
        <dbReference type="Proteomes" id="UP000035721"/>
    </source>
</evidence>
<feature type="transmembrane region" description="Helical" evidence="6">
    <location>
        <begin position="563"/>
        <end position="585"/>
    </location>
</feature>
<name>A0A077M671_9MICO</name>
<dbReference type="PANTHER" id="PTHR23505:SF79">
    <property type="entry name" value="PROTEIN SPINSTER"/>
    <property type="match status" value="1"/>
</dbReference>
<dbReference type="PANTHER" id="PTHR23505">
    <property type="entry name" value="SPINSTER"/>
    <property type="match status" value="1"/>
</dbReference>
<dbReference type="EMBL" id="CAJB01000378">
    <property type="protein sequence ID" value="CCH79540.1"/>
    <property type="molecule type" value="Genomic_DNA"/>
</dbReference>
<evidence type="ECO:0000259" key="7">
    <source>
        <dbReference type="PROSITE" id="PS50850"/>
    </source>
</evidence>
<feature type="transmembrane region" description="Helical" evidence="6">
    <location>
        <begin position="28"/>
        <end position="47"/>
    </location>
</feature>
<dbReference type="GO" id="GO:0022857">
    <property type="term" value="F:transmembrane transporter activity"/>
    <property type="evidence" value="ECO:0007669"/>
    <property type="project" value="InterPro"/>
</dbReference>
<keyword evidence="2" id="KW-0813">Transport</keyword>
<dbReference type="Pfam" id="PF07690">
    <property type="entry name" value="MFS_1"/>
    <property type="match status" value="1"/>
</dbReference>
<feature type="transmembrane region" description="Helical" evidence="6">
    <location>
        <begin position="318"/>
        <end position="337"/>
    </location>
</feature>
<reference evidence="8 9" key="1">
    <citation type="journal article" date="2013" name="ISME J.">
        <title>A metabolic model for members of the genus Tetrasphaera involved in enhanced biological phosphorus removal.</title>
        <authorList>
            <person name="Kristiansen R."/>
            <person name="Nguyen H.T.T."/>
            <person name="Saunders A.M."/>
            <person name="Nielsen J.L."/>
            <person name="Wimmer R."/>
            <person name="Le V.Q."/>
            <person name="McIlroy S.J."/>
            <person name="Petrovski S."/>
            <person name="Seviour R.J."/>
            <person name="Calteau A."/>
            <person name="Nielsen K.L."/>
            <person name="Nielsen P.H."/>
        </authorList>
    </citation>
    <scope>NUCLEOTIDE SEQUENCE [LARGE SCALE GENOMIC DNA]</scope>
    <source>
        <strain evidence="8 9">T1-X7</strain>
    </source>
</reference>
<keyword evidence="4 6" id="KW-1133">Transmembrane helix</keyword>
<dbReference type="InterPro" id="IPR020846">
    <property type="entry name" value="MFS_dom"/>
</dbReference>
<feature type="transmembrane region" description="Helical" evidence="6">
    <location>
        <begin position="187"/>
        <end position="205"/>
    </location>
</feature>
<feature type="transmembrane region" description="Helical" evidence="6">
    <location>
        <begin position="156"/>
        <end position="175"/>
    </location>
</feature>
<evidence type="ECO:0000256" key="5">
    <source>
        <dbReference type="ARBA" id="ARBA00023136"/>
    </source>
</evidence>
<evidence type="ECO:0000256" key="6">
    <source>
        <dbReference type="SAM" id="Phobius"/>
    </source>
</evidence>
<feature type="transmembrane region" description="Helical" evidence="6">
    <location>
        <begin position="385"/>
        <end position="407"/>
    </location>
</feature>
<dbReference type="InterPro" id="IPR011701">
    <property type="entry name" value="MFS"/>
</dbReference>
<feature type="transmembrane region" description="Helical" evidence="6">
    <location>
        <begin position="251"/>
        <end position="271"/>
    </location>
</feature>
<evidence type="ECO:0000256" key="3">
    <source>
        <dbReference type="ARBA" id="ARBA00022692"/>
    </source>
</evidence>
<evidence type="ECO:0000256" key="4">
    <source>
        <dbReference type="ARBA" id="ARBA00022989"/>
    </source>
</evidence>
<dbReference type="STRING" id="1194083.BN12_470010"/>
<feature type="transmembrane region" description="Helical" evidence="6">
    <location>
        <begin position="67"/>
        <end position="85"/>
    </location>
</feature>
<dbReference type="CDD" id="cd06174">
    <property type="entry name" value="MFS"/>
    <property type="match status" value="1"/>
</dbReference>
<comment type="subcellular location">
    <subcellularLocation>
        <location evidence="1">Cell membrane</location>
        <topology evidence="1">Multi-pass membrane protein</topology>
    </subcellularLocation>
</comment>
<dbReference type="SUPFAM" id="SSF103473">
    <property type="entry name" value="MFS general substrate transporter"/>
    <property type="match status" value="1"/>
</dbReference>
<feature type="transmembrane region" description="Helical" evidence="6">
    <location>
        <begin position="343"/>
        <end position="365"/>
    </location>
</feature>
<gene>
    <name evidence="8" type="ORF">BN12_470010</name>
</gene>
<proteinExistence type="predicted"/>
<protein>
    <submittedName>
        <fullName evidence="8">Major facilitator superfamily MFS_1</fullName>
    </submittedName>
</protein>
<dbReference type="InterPro" id="IPR044770">
    <property type="entry name" value="MFS_spinster-like"/>
</dbReference>
<dbReference type="Gene3D" id="1.20.1250.20">
    <property type="entry name" value="MFS general substrate transporter like domains"/>
    <property type="match status" value="2"/>
</dbReference>
<dbReference type="AlphaFoldDB" id="A0A077M671"/>
<accession>A0A077M671</accession>
<keyword evidence="9" id="KW-1185">Reference proteome</keyword>
<keyword evidence="5 6" id="KW-0472">Membrane</keyword>
<comment type="caution">
    <text evidence="8">The sequence shown here is derived from an EMBL/GenBank/DDBJ whole genome shotgun (WGS) entry which is preliminary data.</text>
</comment>
<sequence>MTTLPSEVDMPSARWWNRELHHYPVAKVRYTSLTVVVLATIALYYQLYLSGGVAIHIIEDYGLSFRWFVILNVVALAVAAVAAHFGGITDRIGRANVITIGLVVVGLLCAVAVPLCSSRWSFAVVFCILNAAEGVILVATPAVVRDFSPQLGRASAMGFWTMGPVLGSLVVTAVVGSGATSSWKTHYVIAGICGLVVAVISVPLLKELAPALRDQVMVEEKDRALLEARVKGIDVEASLAHPSRQMFKPDIILSSIAISVFLLFYIGMVAFGPTYFEVNFGYSETKANSVLVWAWAFNVGGLILAGLLSDRILVRKPLMLAGSIVQLVMLIVFITKATRPETAFSTFALVFAISFFFGGMAYVAWMAAFTETVERRNPALTATGLAVWGLIIRIIFAAFILVAPFLVNTVNTIVDHGATVAEIAAGEVPQLTADQNKAVAAIAKDPTIVTKVQSLATQYAEELKTAATIDAATSQALATNPRDPATLAKAVGEISSGLSVTPAEATARLVALARVPAADLTMIKTYGPPLTEPVVFAKLQYLKTYGPQVQQALKDGPHQWQRYWSIAAVGAVVFIPMIWLMAGYWTPAQARAALRSHETEVEEELAKTTS</sequence>
<evidence type="ECO:0000256" key="1">
    <source>
        <dbReference type="ARBA" id="ARBA00004651"/>
    </source>
</evidence>
<feature type="transmembrane region" description="Helical" evidence="6">
    <location>
        <begin position="121"/>
        <end position="144"/>
    </location>
</feature>
<evidence type="ECO:0000313" key="8">
    <source>
        <dbReference type="EMBL" id="CCH79540.1"/>
    </source>
</evidence>
<keyword evidence="3 6" id="KW-0812">Transmembrane</keyword>
<feature type="transmembrane region" description="Helical" evidence="6">
    <location>
        <begin position="291"/>
        <end position="309"/>
    </location>
</feature>
<dbReference type="PROSITE" id="PS50850">
    <property type="entry name" value="MFS"/>
    <property type="match status" value="1"/>
</dbReference>
<dbReference type="Proteomes" id="UP000035721">
    <property type="component" value="Unassembled WGS sequence"/>
</dbReference>
<dbReference type="RefSeq" id="WP_048551444.1">
    <property type="nucleotide sequence ID" value="NZ_HF570958.1"/>
</dbReference>
<dbReference type="InterPro" id="IPR036259">
    <property type="entry name" value="MFS_trans_sf"/>
</dbReference>
<dbReference type="GO" id="GO:0005886">
    <property type="term" value="C:plasma membrane"/>
    <property type="evidence" value="ECO:0007669"/>
    <property type="project" value="UniProtKB-SubCell"/>
</dbReference>
<evidence type="ECO:0000256" key="2">
    <source>
        <dbReference type="ARBA" id="ARBA00022448"/>
    </source>
</evidence>
<feature type="transmembrane region" description="Helical" evidence="6">
    <location>
        <begin position="97"/>
        <end position="115"/>
    </location>
</feature>
<organism evidence="8 9">
    <name type="scientific">Nostocoides japonicum T1-X7</name>
    <dbReference type="NCBI Taxonomy" id="1194083"/>
    <lineage>
        <taxon>Bacteria</taxon>
        <taxon>Bacillati</taxon>
        <taxon>Actinomycetota</taxon>
        <taxon>Actinomycetes</taxon>
        <taxon>Micrococcales</taxon>
        <taxon>Intrasporangiaceae</taxon>
        <taxon>Nostocoides</taxon>
    </lineage>
</organism>
<feature type="domain" description="Major facilitator superfamily (MFS) profile" evidence="7">
    <location>
        <begin position="32"/>
        <end position="436"/>
    </location>
</feature>